<reference evidence="4" key="1">
    <citation type="submission" date="2020-11" db="EMBL/GenBank/DDBJ databases">
        <authorList>
            <consortium name="DOE Joint Genome Institute"/>
            <person name="Ahrendt S."/>
            <person name="Riley R."/>
            <person name="Andreopoulos W."/>
            <person name="Labutti K."/>
            <person name="Pangilinan J."/>
            <person name="Ruiz-Duenas F.J."/>
            <person name="Barrasa J.M."/>
            <person name="Sanchez-Garcia M."/>
            <person name="Camarero S."/>
            <person name="Miyauchi S."/>
            <person name="Serrano A."/>
            <person name="Linde D."/>
            <person name="Babiker R."/>
            <person name="Drula E."/>
            <person name="Ayuso-Fernandez I."/>
            <person name="Pacheco R."/>
            <person name="Padilla G."/>
            <person name="Ferreira P."/>
            <person name="Barriuso J."/>
            <person name="Kellner H."/>
            <person name="Castanera R."/>
            <person name="Alfaro M."/>
            <person name="Ramirez L."/>
            <person name="Pisabarro A.G."/>
            <person name="Kuo A."/>
            <person name="Tritt A."/>
            <person name="Lipzen A."/>
            <person name="He G."/>
            <person name="Yan M."/>
            <person name="Ng V."/>
            <person name="Cullen D."/>
            <person name="Martin F."/>
            <person name="Rosso M.-N."/>
            <person name="Henrissat B."/>
            <person name="Hibbett D."/>
            <person name="Martinez A.T."/>
            <person name="Grigoriev I.V."/>
        </authorList>
    </citation>
    <scope>NUCLEOTIDE SEQUENCE</scope>
    <source>
        <strain evidence="4">MF-IS2</strain>
    </source>
</reference>
<evidence type="ECO:0000313" key="4">
    <source>
        <dbReference type="EMBL" id="KAF9443176.1"/>
    </source>
</evidence>
<dbReference type="PANTHER" id="PTHR10067:SF9">
    <property type="entry name" value="PHOSPHATIDYLSERINE DECARBOXYLASE FAMILY PROTEIN (AFU_ORTHOLOGUE AFUA_7G01730)"/>
    <property type="match status" value="1"/>
</dbReference>
<keyword evidence="1" id="KW-0210">Decarboxylase</keyword>
<sequence length="380" mass="42976">MGGGGNENPAFHPVIHEFQQLIEEDATIYMGFRQMFAQIPLEDRYNLDPARNPQIRSYEHMLIRLNDILTTSPEFGDTNGFAPCPINCIFHWPMCTTAGFLIFTNPRVNQSLKKIINTWAQFLSSPDSQGGWFSPEALKLFPNFSTTFQCSPTQEYHGFRSWDDFFTRKFRPGLRPVQYPSNENIISNACESVPFKFSPMVQARDTFWIKGEPYSLLHMLNNDIYADRFIGGSVYQAYLSPFHYHRWHSPVSGTIDRIVHVPGTYYALSPSLGFQSRKDPDPLAEGVLIFIRAKNPLIGLMCFVGVGMVEVSSCEVTVGVGEYVERGDQIGMFHYGGSSYCVILGGGVEIELSEEVWKAIGDKTSTLELNRCVGAVRERR</sequence>
<dbReference type="PANTHER" id="PTHR10067">
    <property type="entry name" value="PHOSPHATIDYLSERINE DECARBOXYLASE"/>
    <property type="match status" value="1"/>
</dbReference>
<dbReference type="EMBL" id="MU151510">
    <property type="protein sequence ID" value="KAF9443176.1"/>
    <property type="molecule type" value="Genomic_DNA"/>
</dbReference>
<dbReference type="OrthoDB" id="5973539at2759"/>
<gene>
    <name evidence="4" type="ORF">P691DRAFT_797624</name>
</gene>
<evidence type="ECO:0000256" key="2">
    <source>
        <dbReference type="ARBA" id="ARBA00023239"/>
    </source>
</evidence>
<proteinExistence type="predicted"/>
<dbReference type="Pfam" id="PF02666">
    <property type="entry name" value="PS_Dcarbxylase"/>
    <property type="match status" value="1"/>
</dbReference>
<comment type="caution">
    <text evidence="4">The sequence shown here is derived from an EMBL/GenBank/DDBJ whole genome shotgun (WGS) entry which is preliminary data.</text>
</comment>
<evidence type="ECO:0000313" key="5">
    <source>
        <dbReference type="Proteomes" id="UP000807342"/>
    </source>
</evidence>
<feature type="domain" description="L-tryptophan decarboxylase PsiD-like" evidence="3">
    <location>
        <begin position="12"/>
        <end position="139"/>
    </location>
</feature>
<organism evidence="4 5">
    <name type="scientific">Macrolepiota fuliginosa MF-IS2</name>
    <dbReference type="NCBI Taxonomy" id="1400762"/>
    <lineage>
        <taxon>Eukaryota</taxon>
        <taxon>Fungi</taxon>
        <taxon>Dikarya</taxon>
        <taxon>Basidiomycota</taxon>
        <taxon>Agaricomycotina</taxon>
        <taxon>Agaricomycetes</taxon>
        <taxon>Agaricomycetidae</taxon>
        <taxon>Agaricales</taxon>
        <taxon>Agaricineae</taxon>
        <taxon>Agaricaceae</taxon>
        <taxon>Macrolepiota</taxon>
    </lineage>
</organism>
<protein>
    <recommendedName>
        <fullName evidence="3">L-tryptophan decarboxylase PsiD-like domain-containing protein</fullName>
    </recommendedName>
</protein>
<dbReference type="Proteomes" id="UP000807342">
    <property type="component" value="Unassembled WGS sequence"/>
</dbReference>
<dbReference type="GO" id="GO:0006646">
    <property type="term" value="P:phosphatidylethanolamine biosynthetic process"/>
    <property type="evidence" value="ECO:0007669"/>
    <property type="project" value="TreeGrafter"/>
</dbReference>
<keyword evidence="5" id="KW-1185">Reference proteome</keyword>
<name>A0A9P5X5F5_9AGAR</name>
<dbReference type="AlphaFoldDB" id="A0A9P5X5F5"/>
<keyword evidence="2" id="KW-0456">Lyase</keyword>
<dbReference type="GO" id="GO:0005739">
    <property type="term" value="C:mitochondrion"/>
    <property type="evidence" value="ECO:0007669"/>
    <property type="project" value="TreeGrafter"/>
</dbReference>
<dbReference type="InterPro" id="IPR022237">
    <property type="entry name" value="PsiD-like"/>
</dbReference>
<dbReference type="Pfam" id="PF12588">
    <property type="entry name" value="PSDC"/>
    <property type="match status" value="1"/>
</dbReference>
<dbReference type="InterPro" id="IPR003817">
    <property type="entry name" value="PS_Dcarbxylase"/>
</dbReference>
<accession>A0A9P5X5F5</accession>
<evidence type="ECO:0000259" key="3">
    <source>
        <dbReference type="Pfam" id="PF12588"/>
    </source>
</evidence>
<evidence type="ECO:0000256" key="1">
    <source>
        <dbReference type="ARBA" id="ARBA00022793"/>
    </source>
</evidence>
<dbReference type="GO" id="GO:0004609">
    <property type="term" value="F:phosphatidylserine decarboxylase activity"/>
    <property type="evidence" value="ECO:0007669"/>
    <property type="project" value="InterPro"/>
</dbReference>